<keyword evidence="1" id="KW-1133">Transmembrane helix</keyword>
<feature type="transmembrane region" description="Helical" evidence="1">
    <location>
        <begin position="129"/>
        <end position="150"/>
    </location>
</feature>
<sequence>MMLKVSKCCFCCDLKYGFITFTVISLICRVIAITIYWGVAAAASNIPVVPNQTGNIDMSFNTSVLYSVSVTPGLGYILATTVLLIIALRGIIMEKSILIFPYIVVLVLEIIANTLLHFCLVAVVSAFFLISLIISDVAEAYILLCLWNLYKEITRRERPTGSIDFTYERAVV</sequence>
<evidence type="ECO:0000256" key="1">
    <source>
        <dbReference type="SAM" id="Phobius"/>
    </source>
</evidence>
<dbReference type="OrthoDB" id="6746335at2759"/>
<accession>A0A8K0DMG3</accession>
<comment type="caution">
    <text evidence="2">The sequence shown here is derived from an EMBL/GenBank/DDBJ whole genome shotgun (WGS) entry which is preliminary data.</text>
</comment>
<keyword evidence="1" id="KW-0812">Transmembrane</keyword>
<organism evidence="2 3">
    <name type="scientific">Ignelater luminosus</name>
    <name type="common">Cucubano</name>
    <name type="synonym">Pyrophorus luminosus</name>
    <dbReference type="NCBI Taxonomy" id="2038154"/>
    <lineage>
        <taxon>Eukaryota</taxon>
        <taxon>Metazoa</taxon>
        <taxon>Ecdysozoa</taxon>
        <taxon>Arthropoda</taxon>
        <taxon>Hexapoda</taxon>
        <taxon>Insecta</taxon>
        <taxon>Pterygota</taxon>
        <taxon>Neoptera</taxon>
        <taxon>Endopterygota</taxon>
        <taxon>Coleoptera</taxon>
        <taxon>Polyphaga</taxon>
        <taxon>Elateriformia</taxon>
        <taxon>Elateroidea</taxon>
        <taxon>Elateridae</taxon>
        <taxon>Agrypninae</taxon>
        <taxon>Pyrophorini</taxon>
        <taxon>Ignelater</taxon>
    </lineage>
</organism>
<protein>
    <submittedName>
        <fullName evidence="2">Uncharacterized protein</fullName>
    </submittedName>
</protein>
<feature type="transmembrane region" description="Helical" evidence="1">
    <location>
        <begin position="64"/>
        <end position="87"/>
    </location>
</feature>
<evidence type="ECO:0000313" key="2">
    <source>
        <dbReference type="EMBL" id="KAF2906167.1"/>
    </source>
</evidence>
<feature type="transmembrane region" description="Helical" evidence="1">
    <location>
        <begin position="99"/>
        <end position="123"/>
    </location>
</feature>
<feature type="transmembrane region" description="Helical" evidence="1">
    <location>
        <begin position="21"/>
        <end position="44"/>
    </location>
</feature>
<dbReference type="Proteomes" id="UP000801492">
    <property type="component" value="Unassembled WGS sequence"/>
</dbReference>
<dbReference type="EMBL" id="VTPC01000006">
    <property type="protein sequence ID" value="KAF2906167.1"/>
    <property type="molecule type" value="Genomic_DNA"/>
</dbReference>
<gene>
    <name evidence="2" type="ORF">ILUMI_00005</name>
</gene>
<dbReference type="AlphaFoldDB" id="A0A8K0DMG3"/>
<evidence type="ECO:0000313" key="3">
    <source>
        <dbReference type="Proteomes" id="UP000801492"/>
    </source>
</evidence>
<proteinExistence type="predicted"/>
<name>A0A8K0DMG3_IGNLU</name>
<keyword evidence="3" id="KW-1185">Reference proteome</keyword>
<reference evidence="2" key="1">
    <citation type="submission" date="2019-08" db="EMBL/GenBank/DDBJ databases">
        <title>The genome of the North American firefly Photinus pyralis.</title>
        <authorList>
            <consortium name="Photinus pyralis genome working group"/>
            <person name="Fallon T.R."/>
            <person name="Sander Lower S.E."/>
            <person name="Weng J.-K."/>
        </authorList>
    </citation>
    <scope>NUCLEOTIDE SEQUENCE</scope>
    <source>
        <strain evidence="2">TRF0915ILg1</strain>
        <tissue evidence="2">Whole body</tissue>
    </source>
</reference>
<keyword evidence="1" id="KW-0472">Membrane</keyword>